<dbReference type="InterPro" id="IPR052017">
    <property type="entry name" value="TSUP"/>
</dbReference>
<keyword evidence="4 8" id="KW-1003">Cell membrane</keyword>
<evidence type="ECO:0000313" key="13">
    <source>
        <dbReference type="Proteomes" id="UP000450599"/>
    </source>
</evidence>
<evidence type="ECO:0000256" key="7">
    <source>
        <dbReference type="ARBA" id="ARBA00023136"/>
    </source>
</evidence>
<comment type="similarity">
    <text evidence="2 8">Belongs to the 4-toluene sulfonate uptake permease (TSUP) (TC 2.A.102) family.</text>
</comment>
<evidence type="ECO:0000313" key="10">
    <source>
        <dbReference type="EMBL" id="MRY84493.1"/>
    </source>
</evidence>
<dbReference type="PANTHER" id="PTHR30269">
    <property type="entry name" value="TRANSMEMBRANE PROTEIN YFCA"/>
    <property type="match status" value="1"/>
</dbReference>
<dbReference type="Proteomes" id="UP000095332">
    <property type="component" value="Unassembled WGS sequence"/>
</dbReference>
<keyword evidence="3" id="KW-0813">Transport</keyword>
<evidence type="ECO:0000256" key="4">
    <source>
        <dbReference type="ARBA" id="ARBA00022475"/>
    </source>
</evidence>
<reference evidence="13 14" key="2">
    <citation type="journal article" date="2019" name="Nat. Med.">
        <title>A library of human gut bacterial isolates paired with longitudinal multiomics data enables mechanistic microbiome research.</title>
        <authorList>
            <person name="Poyet M."/>
            <person name="Groussin M."/>
            <person name="Gibbons S.M."/>
            <person name="Avila-Pacheco J."/>
            <person name="Jiang X."/>
            <person name="Kearney S.M."/>
            <person name="Perrotta A.R."/>
            <person name="Berdy B."/>
            <person name="Zhao S."/>
            <person name="Lieberman T.D."/>
            <person name="Swanson P.K."/>
            <person name="Smith M."/>
            <person name="Roesemann S."/>
            <person name="Alexander J.E."/>
            <person name="Rich S.A."/>
            <person name="Livny J."/>
            <person name="Vlamakis H."/>
            <person name="Clish C."/>
            <person name="Bullock K."/>
            <person name="Deik A."/>
            <person name="Scott J."/>
            <person name="Pierce K.A."/>
            <person name="Xavier R.J."/>
            <person name="Alm E.J."/>
        </authorList>
    </citation>
    <scope>NUCLEOTIDE SEQUENCE [LARGE SCALE GENOMIC DNA]</scope>
    <source>
        <strain evidence="11 14">BIOML-A10</strain>
        <strain evidence="10 13">BIOML-A11</strain>
    </source>
</reference>
<evidence type="ECO:0000313" key="12">
    <source>
        <dbReference type="Proteomes" id="UP000095332"/>
    </source>
</evidence>
<proteinExistence type="inferred from homology"/>
<dbReference type="EMBL" id="WKMW01000007">
    <property type="protein sequence ID" value="MRY84493.1"/>
    <property type="molecule type" value="Genomic_DNA"/>
</dbReference>
<gene>
    <name evidence="9" type="ORF">ERS852560_02596</name>
    <name evidence="11" type="ORF">GKD54_13490</name>
    <name evidence="10" type="ORF">GKD58_09535</name>
</gene>
<evidence type="ECO:0000313" key="14">
    <source>
        <dbReference type="Proteomes" id="UP000471216"/>
    </source>
</evidence>
<dbReference type="AlphaFoldDB" id="A0A174W4G7"/>
<keyword evidence="5 8" id="KW-0812">Transmembrane</keyword>
<evidence type="ECO:0000256" key="2">
    <source>
        <dbReference type="ARBA" id="ARBA00009142"/>
    </source>
</evidence>
<feature type="transmembrane region" description="Helical" evidence="8">
    <location>
        <begin position="204"/>
        <end position="225"/>
    </location>
</feature>
<feature type="transmembrane region" description="Helical" evidence="8">
    <location>
        <begin position="15"/>
        <end position="45"/>
    </location>
</feature>
<dbReference type="Proteomes" id="UP000471216">
    <property type="component" value="Unassembled WGS sequence"/>
</dbReference>
<dbReference type="Proteomes" id="UP000450599">
    <property type="component" value="Unassembled WGS sequence"/>
</dbReference>
<feature type="transmembrane region" description="Helical" evidence="8">
    <location>
        <begin position="232"/>
        <end position="249"/>
    </location>
</feature>
<sequence length="250" mass="27633">MEWSMLIQSPTDWGILFLSAFIIGMSKTGIQGLSLISVPLLALAFGAKPSTGLILPILCIADLIAVFYYRRIAEWKYVFKLLPAALVGFILALLVDKVIPPAAFKHLMGGCLAIVLLIMFWSEWKGKENKLSSCWWYGPFFGLLGGFTTMIGNAAGPVMAIYLLSVKMPKYSFVGTNAWFFLVINYLKIPVQMFAWNNITSQSLIIDAFTIPFILLGGVAGIFLVKRLPEKGFRSFTTAITCVSVILLLI</sequence>
<keyword evidence="7 8" id="KW-0472">Membrane</keyword>
<feature type="transmembrane region" description="Helical" evidence="8">
    <location>
        <begin position="75"/>
        <end position="95"/>
    </location>
</feature>
<evidence type="ECO:0000256" key="5">
    <source>
        <dbReference type="ARBA" id="ARBA00022692"/>
    </source>
</evidence>
<dbReference type="Pfam" id="PF01925">
    <property type="entry name" value="TauE"/>
    <property type="match status" value="1"/>
</dbReference>
<keyword evidence="6 8" id="KW-1133">Transmembrane helix</keyword>
<feature type="transmembrane region" description="Helical" evidence="8">
    <location>
        <begin position="52"/>
        <end position="69"/>
    </location>
</feature>
<name>A0A174W4G7_PARDI</name>
<feature type="transmembrane region" description="Helical" evidence="8">
    <location>
        <begin position="107"/>
        <end position="124"/>
    </location>
</feature>
<evidence type="ECO:0000313" key="9">
    <source>
        <dbReference type="EMBL" id="CUQ39447.1"/>
    </source>
</evidence>
<feature type="transmembrane region" description="Helical" evidence="8">
    <location>
        <begin position="136"/>
        <end position="164"/>
    </location>
</feature>
<dbReference type="EMBL" id="CZBM01000011">
    <property type="protein sequence ID" value="CUQ39447.1"/>
    <property type="molecule type" value="Genomic_DNA"/>
</dbReference>
<evidence type="ECO:0000256" key="3">
    <source>
        <dbReference type="ARBA" id="ARBA00022448"/>
    </source>
</evidence>
<evidence type="ECO:0000256" key="8">
    <source>
        <dbReference type="RuleBase" id="RU363041"/>
    </source>
</evidence>
<dbReference type="GO" id="GO:0005886">
    <property type="term" value="C:plasma membrane"/>
    <property type="evidence" value="ECO:0007669"/>
    <property type="project" value="UniProtKB-SubCell"/>
</dbReference>
<accession>A0A174W4G7</accession>
<comment type="subcellular location">
    <subcellularLocation>
        <location evidence="1 8">Cell membrane</location>
        <topology evidence="1 8">Multi-pass membrane protein</topology>
    </subcellularLocation>
</comment>
<protein>
    <recommendedName>
        <fullName evidence="8">Probable membrane transporter protein</fullName>
    </recommendedName>
</protein>
<evidence type="ECO:0000256" key="1">
    <source>
        <dbReference type="ARBA" id="ARBA00004651"/>
    </source>
</evidence>
<dbReference type="RefSeq" id="WP_057328844.1">
    <property type="nucleotide sequence ID" value="NZ_CZBM01000011.1"/>
</dbReference>
<dbReference type="EMBL" id="WKMX01000012">
    <property type="protein sequence ID" value="MRZ07200.1"/>
    <property type="molecule type" value="Genomic_DNA"/>
</dbReference>
<organism evidence="9 12">
    <name type="scientific">Parabacteroides distasonis</name>
    <dbReference type="NCBI Taxonomy" id="823"/>
    <lineage>
        <taxon>Bacteria</taxon>
        <taxon>Pseudomonadati</taxon>
        <taxon>Bacteroidota</taxon>
        <taxon>Bacteroidia</taxon>
        <taxon>Bacteroidales</taxon>
        <taxon>Tannerellaceae</taxon>
        <taxon>Parabacteroides</taxon>
    </lineage>
</organism>
<evidence type="ECO:0000256" key="6">
    <source>
        <dbReference type="ARBA" id="ARBA00022989"/>
    </source>
</evidence>
<evidence type="ECO:0000313" key="11">
    <source>
        <dbReference type="EMBL" id="MRZ07200.1"/>
    </source>
</evidence>
<dbReference type="PANTHER" id="PTHR30269:SF23">
    <property type="entry name" value="MEMBRANE TRANSPORTER PROTEIN YDHB-RELATED"/>
    <property type="match status" value="1"/>
</dbReference>
<dbReference type="InterPro" id="IPR002781">
    <property type="entry name" value="TM_pro_TauE-like"/>
</dbReference>
<reference evidence="9 12" key="1">
    <citation type="submission" date="2015-09" db="EMBL/GenBank/DDBJ databases">
        <authorList>
            <consortium name="Pathogen Informatics"/>
        </authorList>
    </citation>
    <scope>NUCLEOTIDE SEQUENCE [LARGE SCALE GENOMIC DNA]</scope>
    <source>
        <strain evidence="9 12">2789STDY5834948</strain>
    </source>
</reference>